<dbReference type="Proteomes" id="UP000320421">
    <property type="component" value="Chromosome"/>
</dbReference>
<dbReference type="CDD" id="cd00338">
    <property type="entry name" value="Ser_Recombinase"/>
    <property type="match status" value="1"/>
</dbReference>
<dbReference type="PROSITE" id="PS51737">
    <property type="entry name" value="RECOMBINASE_DNA_BIND"/>
    <property type="match status" value="1"/>
</dbReference>
<proteinExistence type="predicted"/>
<sequence>MTRLIPTVAYLRMSNKDQKTSIPQQRKQITAYAKANGYEIVTWYIDDGKSGSREQHKRTEFTRMLSDSTTGNFEVILCLDKSRFGRLDSIEGAFAKQTLRNAGVILHTLLEGDSDWNTHTGRIVDSVLSEAQHEYSYKLGQKTLIGKLNTWSNGTPYGQQTPYGFSRKVVDDKCHIRIIGRREKFTKPKNWSQEFVPGDPDEVEVVQWLFETYANRDVGFRWLAADLNSRNIPSPTGKKWCAKTIQDILCNLRYIGDLPLGKRAAGTFWRLDGEEVVKSETTSVVRNSESLIKKNTHDGIVSRTLFDKVQRRIERRKQTNTHSHKSGGYLLKDVLYCGNCGKPLYGNLNRSGKNTEKKKSGRIIYVCKTAIKYGKQCSCAQWKIEEDLVLPFLKQKLLEGIDKIVLKQSAMKLPKLKKVKPNEVELKMSKLDDLIERGTKNLLLASAEHLSQLDKQLSELKAERAELEKVIEQAKNKKSRHPFIPSDEWIDVLRERRQLFEGLRGQLVDIETGKSRDGKYSRCFHLNADTFRELLISHDCRVDFWWDRKSKHRWKVSKIRVRAFGQNAQFETIASLMV</sequence>
<dbReference type="Gene3D" id="3.90.1750.20">
    <property type="entry name" value="Putative Large Serine Recombinase, Chain B, Domain 2"/>
    <property type="match status" value="1"/>
</dbReference>
<protein>
    <submittedName>
        <fullName evidence="6">Recombinase</fullName>
    </submittedName>
</protein>
<dbReference type="InterPro" id="IPR036162">
    <property type="entry name" value="Resolvase-like_N_sf"/>
</dbReference>
<evidence type="ECO:0000256" key="3">
    <source>
        <dbReference type="SAM" id="Coils"/>
    </source>
</evidence>
<dbReference type="GO" id="GO:0000150">
    <property type="term" value="F:DNA strand exchange activity"/>
    <property type="evidence" value="ECO:0007669"/>
    <property type="project" value="InterPro"/>
</dbReference>
<dbReference type="GO" id="GO:0003677">
    <property type="term" value="F:DNA binding"/>
    <property type="evidence" value="ECO:0007669"/>
    <property type="project" value="UniProtKB-KW"/>
</dbReference>
<gene>
    <name evidence="6" type="ORF">HG66A1_61640</name>
</gene>
<reference evidence="6 7" key="1">
    <citation type="submission" date="2019-02" db="EMBL/GenBank/DDBJ databases">
        <title>Deep-cultivation of Planctomycetes and their phenomic and genomic characterization uncovers novel biology.</title>
        <authorList>
            <person name="Wiegand S."/>
            <person name="Jogler M."/>
            <person name="Boedeker C."/>
            <person name="Pinto D."/>
            <person name="Vollmers J."/>
            <person name="Rivas-Marin E."/>
            <person name="Kohn T."/>
            <person name="Peeters S.H."/>
            <person name="Heuer A."/>
            <person name="Rast P."/>
            <person name="Oberbeckmann S."/>
            <person name="Bunk B."/>
            <person name="Jeske O."/>
            <person name="Meyerdierks A."/>
            <person name="Storesund J.E."/>
            <person name="Kallscheuer N."/>
            <person name="Luecker S."/>
            <person name="Lage O.M."/>
            <person name="Pohl T."/>
            <person name="Merkel B.J."/>
            <person name="Hornburger P."/>
            <person name="Mueller R.-W."/>
            <person name="Bruemmer F."/>
            <person name="Labrenz M."/>
            <person name="Spormann A.M."/>
            <person name="Op den Camp H."/>
            <person name="Overmann J."/>
            <person name="Amann R."/>
            <person name="Jetten M.S.M."/>
            <person name="Mascher T."/>
            <person name="Medema M.H."/>
            <person name="Devos D.P."/>
            <person name="Kaster A.-K."/>
            <person name="Ovreas L."/>
            <person name="Rohde M."/>
            <person name="Galperin M.Y."/>
            <person name="Jogler C."/>
        </authorList>
    </citation>
    <scope>NUCLEOTIDE SEQUENCE [LARGE SCALE GENOMIC DNA]</scope>
    <source>
        <strain evidence="6 7">HG66A1</strain>
    </source>
</reference>
<dbReference type="Pfam" id="PF00239">
    <property type="entry name" value="Resolvase"/>
    <property type="match status" value="1"/>
</dbReference>
<evidence type="ECO:0000256" key="1">
    <source>
        <dbReference type="ARBA" id="ARBA00023125"/>
    </source>
</evidence>
<dbReference type="SMART" id="SM00857">
    <property type="entry name" value="Resolvase"/>
    <property type="match status" value="1"/>
</dbReference>
<accession>A0A517PYD0</accession>
<keyword evidence="7" id="KW-1185">Reference proteome</keyword>
<feature type="coiled-coil region" evidence="3">
    <location>
        <begin position="443"/>
        <end position="480"/>
    </location>
</feature>
<dbReference type="PANTHER" id="PTHR30461:SF2">
    <property type="entry name" value="SERINE RECOMBINASE PINE-RELATED"/>
    <property type="match status" value="1"/>
</dbReference>
<keyword evidence="1" id="KW-0238">DNA-binding</keyword>
<dbReference type="SUPFAM" id="SSF53041">
    <property type="entry name" value="Resolvase-like"/>
    <property type="match status" value="1"/>
</dbReference>
<evidence type="ECO:0000313" key="6">
    <source>
        <dbReference type="EMBL" id="QDT24332.1"/>
    </source>
</evidence>
<evidence type="ECO:0000259" key="4">
    <source>
        <dbReference type="PROSITE" id="PS51736"/>
    </source>
</evidence>
<dbReference type="InterPro" id="IPR050639">
    <property type="entry name" value="SSR_resolvase"/>
</dbReference>
<dbReference type="Pfam" id="PF07508">
    <property type="entry name" value="Recombinase"/>
    <property type="match status" value="1"/>
</dbReference>
<evidence type="ECO:0000313" key="7">
    <source>
        <dbReference type="Proteomes" id="UP000320421"/>
    </source>
</evidence>
<organism evidence="6 7">
    <name type="scientific">Gimesia chilikensis</name>
    <dbReference type="NCBI Taxonomy" id="2605989"/>
    <lineage>
        <taxon>Bacteria</taxon>
        <taxon>Pseudomonadati</taxon>
        <taxon>Planctomycetota</taxon>
        <taxon>Planctomycetia</taxon>
        <taxon>Planctomycetales</taxon>
        <taxon>Planctomycetaceae</taxon>
        <taxon>Gimesia</taxon>
    </lineage>
</organism>
<dbReference type="InterPro" id="IPR011109">
    <property type="entry name" value="DNA_bind_recombinase_dom"/>
</dbReference>
<name>A0A517PYD0_9PLAN</name>
<keyword evidence="2" id="KW-0233">DNA recombination</keyword>
<dbReference type="PANTHER" id="PTHR30461">
    <property type="entry name" value="DNA-INVERTASE FROM LAMBDOID PROPHAGE"/>
    <property type="match status" value="1"/>
</dbReference>
<feature type="domain" description="Resolvase/invertase-type recombinase catalytic" evidence="4">
    <location>
        <begin position="6"/>
        <end position="154"/>
    </location>
</feature>
<dbReference type="Gene3D" id="3.40.50.1390">
    <property type="entry name" value="Resolvase, N-terminal catalytic domain"/>
    <property type="match status" value="1"/>
</dbReference>
<feature type="domain" description="Recombinase" evidence="5">
    <location>
        <begin position="183"/>
        <end position="319"/>
    </location>
</feature>
<dbReference type="Pfam" id="PF13408">
    <property type="entry name" value="Zn_ribbon_recom"/>
    <property type="match status" value="1"/>
</dbReference>
<dbReference type="EMBL" id="CP036266">
    <property type="protein sequence ID" value="QDT24332.1"/>
    <property type="molecule type" value="Genomic_DNA"/>
</dbReference>
<dbReference type="InterPro" id="IPR038109">
    <property type="entry name" value="DNA_bind_recomb_sf"/>
</dbReference>
<evidence type="ECO:0000256" key="2">
    <source>
        <dbReference type="ARBA" id="ARBA00023172"/>
    </source>
</evidence>
<dbReference type="PROSITE" id="PS51736">
    <property type="entry name" value="RECOMBINASES_3"/>
    <property type="match status" value="1"/>
</dbReference>
<evidence type="ECO:0000259" key="5">
    <source>
        <dbReference type="PROSITE" id="PS51737"/>
    </source>
</evidence>
<dbReference type="InterPro" id="IPR006119">
    <property type="entry name" value="Resolv_N"/>
</dbReference>
<dbReference type="AlphaFoldDB" id="A0A517PYD0"/>
<keyword evidence="3" id="KW-0175">Coiled coil</keyword>
<dbReference type="InterPro" id="IPR025827">
    <property type="entry name" value="Zn_ribbon_recom_dom"/>
</dbReference>